<geneLocation type="mitochondrion" evidence="21"/>
<feature type="domain" description="NADH dehydrogenase subunit 5 C-terminal" evidence="20">
    <location>
        <begin position="389"/>
        <end position="570"/>
    </location>
</feature>
<name>A0A140CPJ1_9MUSC</name>
<dbReference type="GO" id="GO:0008137">
    <property type="term" value="F:NADH dehydrogenase (ubiquinone) activity"/>
    <property type="evidence" value="ECO:0007669"/>
    <property type="project" value="UniProtKB-EC"/>
</dbReference>
<dbReference type="Pfam" id="PF00361">
    <property type="entry name" value="Proton_antipo_M"/>
    <property type="match status" value="1"/>
</dbReference>
<evidence type="ECO:0000256" key="10">
    <source>
        <dbReference type="ARBA" id="ARBA00022982"/>
    </source>
</evidence>
<evidence type="ECO:0000256" key="1">
    <source>
        <dbReference type="ARBA" id="ARBA00003257"/>
    </source>
</evidence>
<keyword evidence="14 17" id="KW-0496">Mitochondrion</keyword>
<feature type="transmembrane region" description="Helical" evidence="17">
    <location>
        <begin position="326"/>
        <end position="354"/>
    </location>
</feature>
<feature type="transmembrane region" description="Helical" evidence="17">
    <location>
        <begin position="7"/>
        <end position="32"/>
    </location>
</feature>
<dbReference type="GO" id="GO:0003954">
    <property type="term" value="F:NADH dehydrogenase activity"/>
    <property type="evidence" value="ECO:0007669"/>
    <property type="project" value="TreeGrafter"/>
</dbReference>
<proteinExistence type="inferred from homology"/>
<organism evidence="21">
    <name type="scientific">Ocyptamus sativus</name>
    <dbReference type="NCBI Taxonomy" id="1783245"/>
    <lineage>
        <taxon>Eukaryota</taxon>
        <taxon>Metazoa</taxon>
        <taxon>Ecdysozoa</taxon>
        <taxon>Arthropoda</taxon>
        <taxon>Hexapoda</taxon>
        <taxon>Insecta</taxon>
        <taxon>Pterygota</taxon>
        <taxon>Neoptera</taxon>
        <taxon>Endopterygota</taxon>
        <taxon>Diptera</taxon>
        <taxon>Brachycera</taxon>
        <taxon>Muscomorpha</taxon>
        <taxon>Syrphoidea</taxon>
        <taxon>Syrphidae</taxon>
        <taxon>Syrphinae</taxon>
        <taxon>Syrphini</taxon>
        <taxon>Ocyptamus</taxon>
    </lineage>
</organism>
<keyword evidence="11 17" id="KW-1133">Transmembrane helix</keyword>
<dbReference type="GO" id="GO:0015990">
    <property type="term" value="P:electron transport coupled proton transport"/>
    <property type="evidence" value="ECO:0007669"/>
    <property type="project" value="TreeGrafter"/>
</dbReference>
<dbReference type="InterPro" id="IPR001516">
    <property type="entry name" value="Proton_antipo_N"/>
</dbReference>
<keyword evidence="8" id="KW-0999">Mitochondrion inner membrane</keyword>
<comment type="function">
    <text evidence="1">Core subunit of the mitochondrial membrane respiratory chain NADH dehydrogenase (Complex I) that is believed to belong to the minimal assembly required for catalysis. Complex I functions in the transfer of electrons from NADH to the respiratory chain. The immediate electron acceptor for the enzyme is believed to be ubiquinone.</text>
</comment>
<evidence type="ECO:0000256" key="16">
    <source>
        <dbReference type="ARBA" id="ARBA00049551"/>
    </source>
</evidence>
<evidence type="ECO:0000259" key="19">
    <source>
        <dbReference type="Pfam" id="PF00662"/>
    </source>
</evidence>
<reference evidence="21" key="2">
    <citation type="journal article" date="2016" name="Sci. Rep.">
        <title>Large-scale mitogenomics enables insights into Schizophora (Diptera) radiation and population diversity.</title>
        <authorList>
            <person name="Junqueira A.C."/>
            <person name="Azeredo-Espin A.M."/>
            <person name="Paulo D.F."/>
            <person name="Marinho M.A."/>
            <person name="Tomsho L.P."/>
            <person name="Drautz-Moses D.I."/>
            <person name="Purbojati R.W."/>
            <person name="Ratan A."/>
            <person name="Schuster S.C."/>
        </authorList>
    </citation>
    <scope>NUCLEOTIDE SEQUENCE</scope>
</reference>
<feature type="transmembrane region" description="Helical" evidence="17">
    <location>
        <begin position="177"/>
        <end position="201"/>
    </location>
</feature>
<accession>A0A140CPJ1</accession>
<evidence type="ECO:0000256" key="13">
    <source>
        <dbReference type="ARBA" id="ARBA00023075"/>
    </source>
</evidence>
<feature type="transmembrane region" description="Helical" evidence="17">
    <location>
        <begin position="140"/>
        <end position="157"/>
    </location>
</feature>
<feature type="transmembrane region" description="Helical" evidence="17">
    <location>
        <begin position="239"/>
        <end position="261"/>
    </location>
</feature>
<feature type="domain" description="NADH:quinone oxidoreductase/Mrp antiporter transmembrane" evidence="18">
    <location>
        <begin position="102"/>
        <end position="386"/>
    </location>
</feature>
<comment type="function">
    <text evidence="17">Core subunit of the mitochondrial membrane respiratory chain NADH dehydrogenase (Complex I) which catalyzes electron transfer from NADH through the respiratory chain, using ubiquinone as an electron acceptor. Essential for the catalytic activity and assembly of complex I.</text>
</comment>
<evidence type="ECO:0000256" key="12">
    <source>
        <dbReference type="ARBA" id="ARBA00023027"/>
    </source>
</evidence>
<dbReference type="PRINTS" id="PR01435">
    <property type="entry name" value="NPOXDRDTASE5"/>
</dbReference>
<evidence type="ECO:0000256" key="14">
    <source>
        <dbReference type="ARBA" id="ARBA00023128"/>
    </source>
</evidence>
<dbReference type="EC" id="7.1.1.2" evidence="3 17"/>
<dbReference type="InterPro" id="IPR001750">
    <property type="entry name" value="ND/Mrp_TM"/>
</dbReference>
<keyword evidence="5 17" id="KW-0813">Transport</keyword>
<evidence type="ECO:0000256" key="5">
    <source>
        <dbReference type="ARBA" id="ARBA00022448"/>
    </source>
</evidence>
<feature type="transmembrane region" description="Helical" evidence="17">
    <location>
        <begin position="213"/>
        <end position="233"/>
    </location>
</feature>
<evidence type="ECO:0000256" key="17">
    <source>
        <dbReference type="RuleBase" id="RU003404"/>
    </source>
</evidence>
<feature type="transmembrane region" description="Helical" evidence="17">
    <location>
        <begin position="268"/>
        <end position="286"/>
    </location>
</feature>
<feature type="transmembrane region" description="Helical" evidence="17">
    <location>
        <begin position="482"/>
        <end position="501"/>
    </location>
</feature>
<feature type="transmembrane region" description="Helical" evidence="17">
    <location>
        <begin position="374"/>
        <end position="395"/>
    </location>
</feature>
<evidence type="ECO:0000256" key="15">
    <source>
        <dbReference type="ARBA" id="ARBA00023136"/>
    </source>
</evidence>
<dbReference type="InterPro" id="IPR003945">
    <property type="entry name" value="NU5C-like"/>
</dbReference>
<dbReference type="InterPro" id="IPR010934">
    <property type="entry name" value="NADH_DH_su5_C"/>
</dbReference>
<gene>
    <name evidence="21" type="primary">nad5</name>
</gene>
<evidence type="ECO:0000313" key="21">
    <source>
        <dbReference type="EMBL" id="AMH85702.1"/>
    </source>
</evidence>
<feature type="transmembrane region" description="Helical" evidence="17">
    <location>
        <begin position="52"/>
        <end position="72"/>
    </location>
</feature>
<dbReference type="PANTHER" id="PTHR42829:SF2">
    <property type="entry name" value="NADH-UBIQUINONE OXIDOREDUCTASE CHAIN 5"/>
    <property type="match status" value="1"/>
</dbReference>
<feature type="transmembrane region" description="Helical" evidence="17">
    <location>
        <begin position="292"/>
        <end position="314"/>
    </location>
</feature>
<dbReference type="PRINTS" id="PR01434">
    <property type="entry name" value="NADHDHGNASE5"/>
</dbReference>
<evidence type="ECO:0000256" key="3">
    <source>
        <dbReference type="ARBA" id="ARBA00012944"/>
    </source>
</evidence>
<dbReference type="GO" id="GO:0005743">
    <property type="term" value="C:mitochondrial inner membrane"/>
    <property type="evidence" value="ECO:0007669"/>
    <property type="project" value="UniProtKB-SubCell"/>
</dbReference>
<comment type="catalytic activity">
    <reaction evidence="16 17">
        <text>a ubiquinone + NADH + 5 H(+)(in) = a ubiquinol + NAD(+) + 4 H(+)(out)</text>
        <dbReference type="Rhea" id="RHEA:29091"/>
        <dbReference type="Rhea" id="RHEA-COMP:9565"/>
        <dbReference type="Rhea" id="RHEA-COMP:9566"/>
        <dbReference type="ChEBI" id="CHEBI:15378"/>
        <dbReference type="ChEBI" id="CHEBI:16389"/>
        <dbReference type="ChEBI" id="CHEBI:17976"/>
        <dbReference type="ChEBI" id="CHEBI:57540"/>
        <dbReference type="ChEBI" id="CHEBI:57945"/>
        <dbReference type="EC" id="7.1.1.2"/>
    </reaction>
</comment>
<dbReference type="GO" id="GO:0042773">
    <property type="term" value="P:ATP synthesis coupled electron transport"/>
    <property type="evidence" value="ECO:0007669"/>
    <property type="project" value="InterPro"/>
</dbReference>
<keyword evidence="6" id="KW-0679">Respiratory chain</keyword>
<feature type="transmembrane region" description="Helical" evidence="17">
    <location>
        <begin position="554"/>
        <end position="572"/>
    </location>
</feature>
<comment type="similarity">
    <text evidence="17">Belongs to the complex I subunit 5 family.</text>
</comment>
<feature type="transmembrane region" description="Helical" evidence="17">
    <location>
        <begin position="416"/>
        <end position="439"/>
    </location>
</feature>
<dbReference type="EMBL" id="KT272862">
    <property type="protein sequence ID" value="AMH85702.1"/>
    <property type="molecule type" value="Genomic_DNA"/>
</dbReference>
<keyword evidence="12 17" id="KW-0520">NAD</keyword>
<dbReference type="PANTHER" id="PTHR42829">
    <property type="entry name" value="NADH-UBIQUINONE OXIDOREDUCTASE CHAIN 5"/>
    <property type="match status" value="1"/>
</dbReference>
<dbReference type="Pfam" id="PF00662">
    <property type="entry name" value="Proton_antipo_N"/>
    <property type="match status" value="1"/>
</dbReference>
<protein>
    <recommendedName>
        <fullName evidence="4 17">NADH-ubiquinone oxidoreductase chain 5</fullName>
        <ecNumber evidence="3 17">7.1.1.2</ecNumber>
    </recommendedName>
</protein>
<evidence type="ECO:0000256" key="9">
    <source>
        <dbReference type="ARBA" id="ARBA00022967"/>
    </source>
</evidence>
<reference evidence="21" key="1">
    <citation type="submission" date="2015-07" db="EMBL/GenBank/DDBJ databases">
        <authorList>
            <person name="Noorani M."/>
        </authorList>
    </citation>
    <scope>NUCLEOTIDE SEQUENCE</scope>
</reference>
<keyword evidence="7 17" id="KW-0812">Transmembrane</keyword>
<dbReference type="AlphaFoldDB" id="A0A140CPJ1"/>
<evidence type="ECO:0000256" key="6">
    <source>
        <dbReference type="ARBA" id="ARBA00022660"/>
    </source>
</evidence>
<feature type="transmembrane region" description="Helical" evidence="17">
    <location>
        <begin position="108"/>
        <end position="128"/>
    </location>
</feature>
<keyword evidence="15 17" id="KW-0472">Membrane</keyword>
<comment type="subcellular location">
    <subcellularLocation>
        <location evidence="2">Mitochondrion inner membrane</location>
        <topology evidence="2">Multi-pass membrane protein</topology>
    </subcellularLocation>
</comment>
<feature type="domain" description="NADH-Ubiquinone oxidoreductase (complex I) chain 5 N-terminal" evidence="19">
    <location>
        <begin position="37"/>
        <end position="85"/>
    </location>
</feature>
<evidence type="ECO:0000259" key="20">
    <source>
        <dbReference type="Pfam" id="PF06455"/>
    </source>
</evidence>
<keyword evidence="10" id="KW-0249">Electron transport</keyword>
<sequence length="573" mass="65715">MCLINFFSLFIMSVILLMTSLYFLMNELIYFLEWELVSLNSMSIVMTLLFDWMSLMFMSFVLLISSLVIYYSKEYMLHDMNINRFIMLVLMFVLSMMFLIISPNLISILLGWDGLGLVSYCLVIYFNNVKSYNAGMLTALLNRVGDVFLLLAITWMLNYGSWNFVFYLEFMMNDKEMLIIGILVTCAAMTKSAQIPFSSWLPAAMAAPTPVSALVHSSTLVTAGIYLLIRFNILLCNTFMSQLLLLLAGLTMFMSGLGANFEFDLKKIIALSTLSQLGLMMMILSMGYYKLAFFHLLTHALFKALLFMCAGAIIHNMNNSQDLRLMGGLSLFMPLTSSCFNVANLALCGMPFLAGFYSKDLILEIVSLSMVNLFIYYLFFFSTGLTVCYSFRLVYYSMTGDMNCNSLNVLNDESWVMLKGMLGLVFMSIIGGSMLSWLIFMTPYTICLPFYLKYMTLFVCIMGGLAGYLMSNVSLFMMNKSLNNYNFILFLGSMWFMPYIWTYGIINYSLNIGVNVVKNFDQGWSEFMGSQNLYKQLMINSQMMNYLQNNNLKIYLMIFILWFIILVMFFILL</sequence>
<feature type="transmembrane region" description="Helical" evidence="17">
    <location>
        <begin position="451"/>
        <end position="470"/>
    </location>
</feature>
<feature type="transmembrane region" description="Helical" evidence="17">
    <location>
        <begin position="84"/>
        <end position="102"/>
    </location>
</feature>
<evidence type="ECO:0000256" key="8">
    <source>
        <dbReference type="ARBA" id="ARBA00022792"/>
    </source>
</evidence>
<keyword evidence="9" id="KW-1278">Translocase</keyword>
<dbReference type="Pfam" id="PF06455">
    <property type="entry name" value="NADH5_C"/>
    <property type="match status" value="1"/>
</dbReference>
<evidence type="ECO:0000256" key="4">
    <source>
        <dbReference type="ARBA" id="ARBA00021096"/>
    </source>
</evidence>
<evidence type="ECO:0000256" key="11">
    <source>
        <dbReference type="ARBA" id="ARBA00022989"/>
    </source>
</evidence>
<keyword evidence="13 17" id="KW-0830">Ubiquinone</keyword>
<evidence type="ECO:0000256" key="2">
    <source>
        <dbReference type="ARBA" id="ARBA00004448"/>
    </source>
</evidence>
<evidence type="ECO:0000256" key="7">
    <source>
        <dbReference type="ARBA" id="ARBA00022692"/>
    </source>
</evidence>
<evidence type="ECO:0000259" key="18">
    <source>
        <dbReference type="Pfam" id="PF00361"/>
    </source>
</evidence>